<dbReference type="EMBL" id="KL142374">
    <property type="protein sequence ID" value="KDR78463.1"/>
    <property type="molecule type" value="Genomic_DNA"/>
</dbReference>
<reference evidence="2" key="1">
    <citation type="journal article" date="2014" name="Proc. Natl. Acad. Sci. U.S.A.">
        <title>Extensive sampling of basidiomycete genomes demonstrates inadequacy of the white-rot/brown-rot paradigm for wood decay fungi.</title>
        <authorList>
            <person name="Riley R."/>
            <person name="Salamov A.A."/>
            <person name="Brown D.W."/>
            <person name="Nagy L.G."/>
            <person name="Floudas D."/>
            <person name="Held B.W."/>
            <person name="Levasseur A."/>
            <person name="Lombard V."/>
            <person name="Morin E."/>
            <person name="Otillar R."/>
            <person name="Lindquist E.A."/>
            <person name="Sun H."/>
            <person name="LaButti K.M."/>
            <person name="Schmutz J."/>
            <person name="Jabbour D."/>
            <person name="Luo H."/>
            <person name="Baker S.E."/>
            <person name="Pisabarro A.G."/>
            <person name="Walton J.D."/>
            <person name="Blanchette R.A."/>
            <person name="Henrissat B."/>
            <person name="Martin F."/>
            <person name="Cullen D."/>
            <person name="Hibbett D.S."/>
            <person name="Grigoriev I.V."/>
        </authorList>
    </citation>
    <scope>NUCLEOTIDE SEQUENCE [LARGE SCALE GENOMIC DNA]</scope>
    <source>
        <strain evidence="2">CBS 339.88</strain>
    </source>
</reference>
<accession>A0A067THP5</accession>
<dbReference type="HOGENOM" id="CLU_1272388_0_0_1"/>
<dbReference type="SUPFAM" id="SSF51556">
    <property type="entry name" value="Metallo-dependent hydrolases"/>
    <property type="match status" value="1"/>
</dbReference>
<evidence type="ECO:0000313" key="2">
    <source>
        <dbReference type="Proteomes" id="UP000027222"/>
    </source>
</evidence>
<dbReference type="InterPro" id="IPR032466">
    <property type="entry name" value="Metal_Hydrolase"/>
</dbReference>
<gene>
    <name evidence="1" type="ORF">GALMADRAFT_137536</name>
</gene>
<proteinExistence type="predicted"/>
<protein>
    <submittedName>
        <fullName evidence="1">Uncharacterized protein</fullName>
    </submittedName>
</protein>
<dbReference type="OrthoDB" id="272271at2759"/>
<name>A0A067THP5_GALM3</name>
<dbReference type="STRING" id="685588.A0A067THP5"/>
<evidence type="ECO:0000313" key="1">
    <source>
        <dbReference type="EMBL" id="KDR78463.1"/>
    </source>
</evidence>
<keyword evidence="2" id="KW-1185">Reference proteome</keyword>
<organism evidence="1 2">
    <name type="scientific">Galerina marginata (strain CBS 339.88)</name>
    <dbReference type="NCBI Taxonomy" id="685588"/>
    <lineage>
        <taxon>Eukaryota</taxon>
        <taxon>Fungi</taxon>
        <taxon>Dikarya</taxon>
        <taxon>Basidiomycota</taxon>
        <taxon>Agaricomycotina</taxon>
        <taxon>Agaricomycetes</taxon>
        <taxon>Agaricomycetidae</taxon>
        <taxon>Agaricales</taxon>
        <taxon>Agaricineae</taxon>
        <taxon>Strophariaceae</taxon>
        <taxon>Galerina</taxon>
    </lineage>
</organism>
<dbReference type="Proteomes" id="UP000027222">
    <property type="component" value="Unassembled WGS sequence"/>
</dbReference>
<dbReference type="Gene3D" id="3.20.20.140">
    <property type="entry name" value="Metal-dependent hydrolases"/>
    <property type="match status" value="1"/>
</dbReference>
<sequence length="217" mass="23561">MASKQTLSMKLVVVAGGNEEGSFGSSRTATFPPNPEDMSALKLSWSYMKGYQKRAGRISRHRSGILQVQELAAEYITSRSSSSSTTPPDLSPSATSSSLFTATYALTSTLPALACSARGVAHLLRRQAAWTESSIDLWIYLPHDELERYEHDHTAGVLEVFAPYFAEAKKGGLGLTLHIAETIHNPAEGTLNLLFYNPHRLGHATLLSDEAVAIVLE</sequence>
<dbReference type="AlphaFoldDB" id="A0A067THP5"/>